<dbReference type="Gene3D" id="1.20.120.1760">
    <property type="match status" value="1"/>
</dbReference>
<evidence type="ECO:0000256" key="13">
    <source>
        <dbReference type="ARBA" id="ARBA00023136"/>
    </source>
</evidence>
<sequence>MPPRRTRSGSAPAASSGTTTRFFQRHSNVYAYVPNIIGYARVLLAAAALRLAFDDVPTSLALYAMSFVCDELDGRFARMFDQCSEFGKLLDMVTDRLATTGLLMVVSREYPNWFFTCVSLVALDIGSHWLQMYAQILRNKSSHKDVDEGSFFILRLYYTNRIFMGACCVGAEVLYLAAHAATDPRILAIAGPLAGALPAKVLVPLPAGLGWGKELGVECSSALAQLALVALPFWAVKQAANVAQLVTSCEALVAHDFPKRKRA</sequence>
<evidence type="ECO:0000256" key="3">
    <source>
        <dbReference type="ARBA" id="ARBA00004141"/>
    </source>
</evidence>
<keyword evidence="11" id="KW-1133">Transmembrane helix</keyword>
<dbReference type="PIRSF" id="PIRSF000848">
    <property type="entry name" value="CDP_diag_ino_3_P"/>
    <property type="match status" value="1"/>
</dbReference>
<accession>A0A7S0KNM1</accession>
<keyword evidence="8" id="KW-0812">Transmembrane</keyword>
<proteinExistence type="inferred from homology"/>
<reference evidence="18" key="1">
    <citation type="submission" date="2021-01" db="EMBL/GenBank/DDBJ databases">
        <authorList>
            <person name="Corre E."/>
            <person name="Pelletier E."/>
            <person name="Niang G."/>
            <person name="Scheremetjew M."/>
            <person name="Finn R."/>
            <person name="Kale V."/>
            <person name="Holt S."/>
            <person name="Cochrane G."/>
            <person name="Meng A."/>
            <person name="Brown T."/>
            <person name="Cohen L."/>
        </authorList>
    </citation>
    <scope>NUCLEOTIDE SEQUENCE</scope>
    <source>
        <strain evidence="18">CCMP494</strain>
    </source>
</reference>
<dbReference type="InterPro" id="IPR014387">
    <property type="entry name" value="CDP_diag_ino_3_P_euk"/>
</dbReference>
<evidence type="ECO:0000256" key="1">
    <source>
        <dbReference type="ARBA" id="ARBA00001936"/>
    </source>
</evidence>
<dbReference type="EMBL" id="HBEV01006782">
    <property type="protein sequence ID" value="CAD8585803.1"/>
    <property type="molecule type" value="Transcribed_RNA"/>
</dbReference>
<name>A0A7S0KNM1_MICPS</name>
<keyword evidence="12 16" id="KW-0443">Lipid metabolism</keyword>
<evidence type="ECO:0000256" key="16">
    <source>
        <dbReference type="PIRNR" id="PIRNR000848"/>
    </source>
</evidence>
<evidence type="ECO:0000256" key="7">
    <source>
        <dbReference type="ARBA" id="ARBA00022679"/>
    </source>
</evidence>
<comment type="cofactor">
    <cofactor evidence="1">
        <name>Mn(2+)</name>
        <dbReference type="ChEBI" id="CHEBI:29035"/>
    </cofactor>
</comment>
<dbReference type="InterPro" id="IPR043130">
    <property type="entry name" value="CDP-OH_PTrfase_TM_dom"/>
</dbReference>
<evidence type="ECO:0000256" key="12">
    <source>
        <dbReference type="ARBA" id="ARBA00023098"/>
    </source>
</evidence>
<keyword evidence="15 16" id="KW-1208">Phospholipid metabolism</keyword>
<dbReference type="InterPro" id="IPR000462">
    <property type="entry name" value="CDP-OH_P_trans"/>
</dbReference>
<dbReference type="PROSITE" id="PS00379">
    <property type="entry name" value="CDP_ALCOHOL_P_TRANSF"/>
    <property type="match status" value="1"/>
</dbReference>
<evidence type="ECO:0000256" key="14">
    <source>
        <dbReference type="ARBA" id="ARBA00023209"/>
    </source>
</evidence>
<dbReference type="InterPro" id="IPR048254">
    <property type="entry name" value="CDP_ALCOHOL_P_TRANSF_CS"/>
</dbReference>
<comment type="subcellular location">
    <subcellularLocation>
        <location evidence="3">Membrane</location>
        <topology evidence="3">Multi-pass membrane protein</topology>
    </subcellularLocation>
</comment>
<dbReference type="EC" id="2.7.8.11" evidence="5 16"/>
<keyword evidence="14 16" id="KW-0594">Phospholipid biosynthesis</keyword>
<comment type="catalytic activity">
    <reaction evidence="16">
        <text>a CDP-1,2-diacyl-sn-glycerol + myo-inositol = a 1,2-diacyl-sn-glycero-3-phospho-(1D-myo-inositol) + CMP + H(+)</text>
        <dbReference type="Rhea" id="RHEA:11580"/>
        <dbReference type="ChEBI" id="CHEBI:15378"/>
        <dbReference type="ChEBI" id="CHEBI:17268"/>
        <dbReference type="ChEBI" id="CHEBI:57880"/>
        <dbReference type="ChEBI" id="CHEBI:58332"/>
        <dbReference type="ChEBI" id="CHEBI:60377"/>
        <dbReference type="EC" id="2.7.8.11"/>
    </reaction>
</comment>
<dbReference type="PANTHER" id="PTHR15362:SF4">
    <property type="entry name" value="CDP-DIACYLGLYCEROL--INOSITOL 3-PHOSPHATIDYLTRANSFERASE"/>
    <property type="match status" value="1"/>
</dbReference>
<dbReference type="PANTHER" id="PTHR15362">
    <property type="entry name" value="PHOSPHATIDYLINOSITOL SYNTHASE"/>
    <property type="match status" value="1"/>
</dbReference>
<comment type="similarity">
    <text evidence="4 16 17">Belongs to the CDP-alcohol phosphatidyltransferase class-I family.</text>
</comment>
<evidence type="ECO:0000256" key="17">
    <source>
        <dbReference type="RuleBase" id="RU003750"/>
    </source>
</evidence>
<dbReference type="GO" id="GO:0005794">
    <property type="term" value="C:Golgi apparatus"/>
    <property type="evidence" value="ECO:0007669"/>
    <property type="project" value="TreeGrafter"/>
</dbReference>
<keyword evidence="13 16" id="KW-0472">Membrane</keyword>
<evidence type="ECO:0000256" key="10">
    <source>
        <dbReference type="ARBA" id="ARBA00022842"/>
    </source>
</evidence>
<keyword evidence="6 16" id="KW-0444">Lipid biosynthesis</keyword>
<evidence type="ECO:0000256" key="8">
    <source>
        <dbReference type="ARBA" id="ARBA00022692"/>
    </source>
</evidence>
<gene>
    <name evidence="18" type="ORF">MSP1404_LOCUS5172</name>
</gene>
<dbReference type="GO" id="GO:0016020">
    <property type="term" value="C:membrane"/>
    <property type="evidence" value="ECO:0007669"/>
    <property type="project" value="UniProtKB-SubCell"/>
</dbReference>
<evidence type="ECO:0000256" key="6">
    <source>
        <dbReference type="ARBA" id="ARBA00022516"/>
    </source>
</evidence>
<dbReference type="GO" id="GO:0003881">
    <property type="term" value="F:CDP-diacylglycerol-inositol 3-phosphatidyltransferase activity"/>
    <property type="evidence" value="ECO:0007669"/>
    <property type="project" value="UniProtKB-UniRule"/>
</dbReference>
<keyword evidence="9" id="KW-0479">Metal-binding</keyword>
<dbReference type="AlphaFoldDB" id="A0A7S0KNM1"/>
<keyword evidence="10" id="KW-0460">Magnesium</keyword>
<evidence type="ECO:0000256" key="15">
    <source>
        <dbReference type="ARBA" id="ARBA00023264"/>
    </source>
</evidence>
<evidence type="ECO:0000256" key="9">
    <source>
        <dbReference type="ARBA" id="ARBA00022723"/>
    </source>
</evidence>
<comment type="cofactor">
    <cofactor evidence="2">
        <name>Mg(2+)</name>
        <dbReference type="ChEBI" id="CHEBI:18420"/>
    </cofactor>
</comment>
<evidence type="ECO:0000256" key="4">
    <source>
        <dbReference type="ARBA" id="ARBA00010441"/>
    </source>
</evidence>
<dbReference type="GO" id="GO:0006661">
    <property type="term" value="P:phosphatidylinositol biosynthetic process"/>
    <property type="evidence" value="ECO:0007669"/>
    <property type="project" value="TreeGrafter"/>
</dbReference>
<protein>
    <recommendedName>
        <fullName evidence="5 16">CDP-diacylglycerol--inositol 3-phosphatidyltransferase</fullName>
        <ecNumber evidence="5 16">2.7.8.11</ecNumber>
    </recommendedName>
</protein>
<evidence type="ECO:0000256" key="5">
    <source>
        <dbReference type="ARBA" id="ARBA00013212"/>
    </source>
</evidence>
<keyword evidence="7 16" id="KW-0808">Transferase</keyword>
<organism evidence="18">
    <name type="scientific">Micromonas pusilla</name>
    <name type="common">Picoplanktonic green alga</name>
    <name type="synonym">Chromulina pusilla</name>
    <dbReference type="NCBI Taxonomy" id="38833"/>
    <lineage>
        <taxon>Eukaryota</taxon>
        <taxon>Viridiplantae</taxon>
        <taxon>Chlorophyta</taxon>
        <taxon>Mamiellophyceae</taxon>
        <taxon>Mamiellales</taxon>
        <taxon>Mamiellaceae</taxon>
        <taxon>Micromonas</taxon>
    </lineage>
</organism>
<dbReference type="GO" id="GO:0046872">
    <property type="term" value="F:metal ion binding"/>
    <property type="evidence" value="ECO:0007669"/>
    <property type="project" value="UniProtKB-KW"/>
</dbReference>
<evidence type="ECO:0000256" key="11">
    <source>
        <dbReference type="ARBA" id="ARBA00022989"/>
    </source>
</evidence>
<dbReference type="Pfam" id="PF01066">
    <property type="entry name" value="CDP-OH_P_transf"/>
    <property type="match status" value="1"/>
</dbReference>
<evidence type="ECO:0000256" key="2">
    <source>
        <dbReference type="ARBA" id="ARBA00001946"/>
    </source>
</evidence>
<evidence type="ECO:0000313" key="18">
    <source>
        <dbReference type="EMBL" id="CAD8585803.1"/>
    </source>
</evidence>